<evidence type="ECO:0000256" key="7">
    <source>
        <dbReference type="RuleBase" id="RU363032"/>
    </source>
</evidence>
<feature type="transmembrane region" description="Helical" evidence="7">
    <location>
        <begin position="201"/>
        <end position="227"/>
    </location>
</feature>
<evidence type="ECO:0000313" key="10">
    <source>
        <dbReference type="Proteomes" id="UP000013378"/>
    </source>
</evidence>
<evidence type="ECO:0000259" key="8">
    <source>
        <dbReference type="PROSITE" id="PS50928"/>
    </source>
</evidence>
<dbReference type="CDD" id="cd06261">
    <property type="entry name" value="TM_PBP2"/>
    <property type="match status" value="1"/>
</dbReference>
<comment type="similarity">
    <text evidence="7">Belongs to the binding-protein-dependent transport system permease family.</text>
</comment>
<dbReference type="GO" id="GO:0015871">
    <property type="term" value="P:choline transport"/>
    <property type="evidence" value="ECO:0007669"/>
    <property type="project" value="TreeGrafter"/>
</dbReference>
<dbReference type="OrthoDB" id="9801163at2"/>
<keyword evidence="6 7" id="KW-0472">Membrane</keyword>
<keyword evidence="10" id="KW-1185">Reference proteome</keyword>
<dbReference type="GO" id="GO:0015226">
    <property type="term" value="F:carnitine transmembrane transporter activity"/>
    <property type="evidence" value="ECO:0007669"/>
    <property type="project" value="TreeGrafter"/>
</dbReference>
<keyword evidence="5 7" id="KW-1133">Transmembrane helix</keyword>
<evidence type="ECO:0000256" key="5">
    <source>
        <dbReference type="ARBA" id="ARBA00022989"/>
    </source>
</evidence>
<dbReference type="PANTHER" id="PTHR47737">
    <property type="entry name" value="GLYCINE BETAINE/PROLINE BETAINE TRANSPORT SYSTEM PERMEASE PROTEIN PROW"/>
    <property type="match status" value="1"/>
</dbReference>
<dbReference type="InterPro" id="IPR035906">
    <property type="entry name" value="MetI-like_sf"/>
</dbReference>
<feature type="transmembrane region" description="Helical" evidence="7">
    <location>
        <begin position="42"/>
        <end position="60"/>
    </location>
</feature>
<dbReference type="GO" id="GO:0031460">
    <property type="term" value="P:glycine betaine transport"/>
    <property type="evidence" value="ECO:0007669"/>
    <property type="project" value="TreeGrafter"/>
</dbReference>
<evidence type="ECO:0000256" key="6">
    <source>
        <dbReference type="ARBA" id="ARBA00023136"/>
    </source>
</evidence>
<keyword evidence="2 7" id="KW-0813">Transport</keyword>
<gene>
    <name evidence="9" type="ORF">L21TH_0728</name>
</gene>
<dbReference type="SUPFAM" id="SSF161098">
    <property type="entry name" value="MetI-like"/>
    <property type="match status" value="1"/>
</dbReference>
<protein>
    <submittedName>
        <fullName evidence="9">Glycine betaine ABC transport system, permease protein OpuAB</fullName>
    </submittedName>
</protein>
<organism evidence="9 10">
    <name type="scientific">Caldisalinibacter kiritimatiensis</name>
    <dbReference type="NCBI Taxonomy" id="1304284"/>
    <lineage>
        <taxon>Bacteria</taxon>
        <taxon>Bacillati</taxon>
        <taxon>Bacillota</taxon>
        <taxon>Tissierellia</taxon>
        <taxon>Tissierellales</taxon>
        <taxon>Thermohalobacteraceae</taxon>
        <taxon>Caldisalinibacter</taxon>
    </lineage>
</organism>
<dbReference type="RefSeq" id="WP_006309191.1">
    <property type="nucleotide sequence ID" value="NZ_ARZA01000070.1"/>
</dbReference>
<keyword evidence="3" id="KW-1003">Cell membrane</keyword>
<evidence type="ECO:0000256" key="2">
    <source>
        <dbReference type="ARBA" id="ARBA00022448"/>
    </source>
</evidence>
<dbReference type="FunFam" id="1.10.3720.10:FF:000001">
    <property type="entry name" value="Glycine betaine ABC transporter, permease"/>
    <property type="match status" value="1"/>
</dbReference>
<evidence type="ECO:0000256" key="1">
    <source>
        <dbReference type="ARBA" id="ARBA00004141"/>
    </source>
</evidence>
<name>R1CX35_9FIRM</name>
<keyword evidence="4 7" id="KW-0812">Transmembrane</keyword>
<comment type="caution">
    <text evidence="9">The sequence shown here is derived from an EMBL/GenBank/DDBJ whole genome shotgun (WGS) entry which is preliminary data.</text>
</comment>
<dbReference type="GO" id="GO:0043190">
    <property type="term" value="C:ATP-binding cassette (ABC) transporter complex"/>
    <property type="evidence" value="ECO:0007669"/>
    <property type="project" value="TreeGrafter"/>
</dbReference>
<dbReference type="eggNOG" id="COG4176">
    <property type="taxonomic scope" value="Bacteria"/>
</dbReference>
<dbReference type="EMBL" id="ARZA01000070">
    <property type="protein sequence ID" value="EOD01189.1"/>
    <property type="molecule type" value="Genomic_DNA"/>
</dbReference>
<dbReference type="Proteomes" id="UP000013378">
    <property type="component" value="Unassembled WGS sequence"/>
</dbReference>
<dbReference type="PROSITE" id="PS50928">
    <property type="entry name" value="ABC_TM1"/>
    <property type="match status" value="1"/>
</dbReference>
<proteinExistence type="inferred from homology"/>
<evidence type="ECO:0000256" key="4">
    <source>
        <dbReference type="ARBA" id="ARBA00022692"/>
    </source>
</evidence>
<dbReference type="InterPro" id="IPR000515">
    <property type="entry name" value="MetI-like"/>
</dbReference>
<dbReference type="PANTHER" id="PTHR47737:SF1">
    <property type="entry name" value="GLYCINE BETAINE_PROLINE BETAINE TRANSPORT SYSTEM PERMEASE PROTEIN PROW"/>
    <property type="match status" value="1"/>
</dbReference>
<feature type="transmembrane region" description="Helical" evidence="7">
    <location>
        <begin position="125"/>
        <end position="145"/>
    </location>
</feature>
<sequence>MIDLPIGSTFELIVEWLQNNLEPFFDAISNILTFIISGFENIFLFPPSIVIIIILSLLAWKLSDRRIAIFTFIGLGLIVGMELWEETMQTLALVIVSALVALLIGVPLGIWASRNNVVDRILRPILDFMQTMPAFVYLIPAVLFFKMGKVPGAVATVIFATPPVVRLTNLGIRQVPTDVIEAAKSFGSTSRQMLFKVQLPMALPTILAGVNQTIMLSLSMVVIAAMIGAKGLGEKVLTGITQLEIGLGFESGVSVVILAMILDRITQALGKTAE</sequence>
<evidence type="ECO:0000256" key="3">
    <source>
        <dbReference type="ARBA" id="ARBA00022475"/>
    </source>
</evidence>
<accession>R1CX35</accession>
<dbReference type="Pfam" id="PF00528">
    <property type="entry name" value="BPD_transp_1"/>
    <property type="match status" value="1"/>
</dbReference>
<dbReference type="PATRIC" id="fig|1304284.3.peg.717"/>
<comment type="subcellular location">
    <subcellularLocation>
        <location evidence="7">Cell membrane</location>
        <topology evidence="7">Multi-pass membrane protein</topology>
    </subcellularLocation>
    <subcellularLocation>
        <location evidence="1">Membrane</location>
        <topology evidence="1">Multi-pass membrane protein</topology>
    </subcellularLocation>
</comment>
<dbReference type="STRING" id="1304284.L21TH_0728"/>
<feature type="transmembrane region" description="Helical" evidence="7">
    <location>
        <begin position="67"/>
        <end position="84"/>
    </location>
</feature>
<reference evidence="9 10" key="1">
    <citation type="journal article" date="2015" name="Geomicrobiol. J.">
        <title>Caldisalinibacter kiritimatiensis gen. nov., sp. nov., a moderately thermohalophilic thiosulfate-reducing bacterium from a hypersaline microbial mat.</title>
        <authorList>
            <person name="Ben Hania W."/>
            <person name="Joseph M."/>
            <person name="Fiebig A."/>
            <person name="Bunk B."/>
            <person name="Klenk H.-P."/>
            <person name="Fardeau M.-L."/>
            <person name="Spring S."/>
        </authorList>
    </citation>
    <scope>NUCLEOTIDE SEQUENCE [LARGE SCALE GENOMIC DNA]</scope>
    <source>
        <strain evidence="9 10">L21-TH-D2</strain>
    </source>
</reference>
<feature type="transmembrane region" description="Helical" evidence="7">
    <location>
        <begin position="90"/>
        <end position="113"/>
    </location>
</feature>
<dbReference type="GO" id="GO:0005275">
    <property type="term" value="F:amine transmembrane transporter activity"/>
    <property type="evidence" value="ECO:0007669"/>
    <property type="project" value="TreeGrafter"/>
</dbReference>
<evidence type="ECO:0000313" key="9">
    <source>
        <dbReference type="EMBL" id="EOD01189.1"/>
    </source>
</evidence>
<dbReference type="Gene3D" id="1.10.3720.10">
    <property type="entry name" value="MetI-like"/>
    <property type="match status" value="1"/>
</dbReference>
<feature type="domain" description="ABC transmembrane type-1" evidence="8">
    <location>
        <begin position="87"/>
        <end position="266"/>
    </location>
</feature>
<dbReference type="AlphaFoldDB" id="R1CX35"/>